<dbReference type="InterPro" id="IPR001647">
    <property type="entry name" value="HTH_TetR"/>
</dbReference>
<evidence type="ECO:0000259" key="3">
    <source>
        <dbReference type="PROSITE" id="PS50977"/>
    </source>
</evidence>
<evidence type="ECO:0000256" key="1">
    <source>
        <dbReference type="ARBA" id="ARBA00023125"/>
    </source>
</evidence>
<dbReference type="SUPFAM" id="SSF46689">
    <property type="entry name" value="Homeodomain-like"/>
    <property type="match status" value="1"/>
</dbReference>
<keyword evidence="5" id="KW-1185">Reference proteome</keyword>
<feature type="DNA-binding region" description="H-T-H motif" evidence="2">
    <location>
        <begin position="39"/>
        <end position="58"/>
    </location>
</feature>
<dbReference type="InterPro" id="IPR009057">
    <property type="entry name" value="Homeodomain-like_sf"/>
</dbReference>
<dbReference type="Pfam" id="PF00440">
    <property type="entry name" value="TetR_N"/>
    <property type="match status" value="1"/>
</dbReference>
<dbReference type="Gene3D" id="1.10.357.10">
    <property type="entry name" value="Tetracycline Repressor, domain 2"/>
    <property type="match status" value="1"/>
</dbReference>
<dbReference type="PROSITE" id="PS50977">
    <property type="entry name" value="HTH_TETR_2"/>
    <property type="match status" value="1"/>
</dbReference>
<evidence type="ECO:0000313" key="5">
    <source>
        <dbReference type="Proteomes" id="UP001300745"/>
    </source>
</evidence>
<dbReference type="EMBL" id="JAPJDO010000004">
    <property type="protein sequence ID" value="MCX2936266.1"/>
    <property type="molecule type" value="Genomic_DNA"/>
</dbReference>
<dbReference type="PRINTS" id="PR00455">
    <property type="entry name" value="HTHTETR"/>
</dbReference>
<dbReference type="PANTHER" id="PTHR30055">
    <property type="entry name" value="HTH-TYPE TRANSCRIPTIONAL REGULATOR RUTR"/>
    <property type="match status" value="1"/>
</dbReference>
<gene>
    <name evidence="4" type="ORF">ORI27_06135</name>
</gene>
<feature type="domain" description="HTH tetR-type" evidence="3">
    <location>
        <begin position="16"/>
        <end position="76"/>
    </location>
</feature>
<protein>
    <submittedName>
        <fullName evidence="4">Helix-turn-helix domain containing protein</fullName>
    </submittedName>
</protein>
<evidence type="ECO:0000256" key="2">
    <source>
        <dbReference type="PROSITE-ProRule" id="PRU00335"/>
    </source>
</evidence>
<reference evidence="4 5" key="1">
    <citation type="submission" date="2022-11" db="EMBL/GenBank/DDBJ databases">
        <title>Mycobacterium sp. nov.</title>
        <authorList>
            <person name="Papic B."/>
            <person name="Spicic S."/>
            <person name="Duvnjak S."/>
        </authorList>
    </citation>
    <scope>NUCLEOTIDE SEQUENCE [LARGE SCALE GENOMIC DNA]</scope>
    <source>
        <strain evidence="4 5">CVI_P4</strain>
    </source>
</reference>
<dbReference type="Proteomes" id="UP001300745">
    <property type="component" value="Unassembled WGS sequence"/>
</dbReference>
<evidence type="ECO:0000313" key="4">
    <source>
        <dbReference type="EMBL" id="MCX2936266.1"/>
    </source>
</evidence>
<keyword evidence="1 2" id="KW-0238">DNA-binding</keyword>
<name>A0ABT3S9S6_9MYCO</name>
<dbReference type="PANTHER" id="PTHR30055:SF223">
    <property type="entry name" value="HTH-TYPE TRANSCRIPTIONAL REGULATOR UIDR"/>
    <property type="match status" value="1"/>
</dbReference>
<proteinExistence type="predicted"/>
<sequence>MADAEPTGPRARRGPREVQDLVLKAADRLFTSQGYHGTTTRQIAEEAGVGEPVIFRNFGSKAGLFEQATLRPFTEFLTNWVSSWEREQPATTNAEKIVRSFVTGFYGVVDEHRELIKTLISARAQGGDQELDRVSAAVSDKVAEALRIMRRALLDHGEPRHYDRLDPPLTVAVSAGAVMSVLLLDDWLFPSRERRPSRKRQIDELTQMLLHGIAHRQTPPP</sequence>
<dbReference type="RefSeq" id="WP_265995997.1">
    <property type="nucleotide sequence ID" value="NZ_JAPJDN010000004.1"/>
</dbReference>
<accession>A0ABT3S9S6</accession>
<comment type="caution">
    <text evidence="4">The sequence shown here is derived from an EMBL/GenBank/DDBJ whole genome shotgun (WGS) entry which is preliminary data.</text>
</comment>
<organism evidence="4 5">
    <name type="scientific">Mycobacterium pinniadriaticum</name>
    <dbReference type="NCBI Taxonomy" id="2994102"/>
    <lineage>
        <taxon>Bacteria</taxon>
        <taxon>Bacillati</taxon>
        <taxon>Actinomycetota</taxon>
        <taxon>Actinomycetes</taxon>
        <taxon>Mycobacteriales</taxon>
        <taxon>Mycobacteriaceae</taxon>
        <taxon>Mycobacterium</taxon>
    </lineage>
</organism>
<dbReference type="InterPro" id="IPR050109">
    <property type="entry name" value="HTH-type_TetR-like_transc_reg"/>
</dbReference>